<dbReference type="PANTHER" id="PTHR34606">
    <property type="entry name" value="BON DOMAIN-CONTAINING PROTEIN"/>
    <property type="match status" value="1"/>
</dbReference>
<feature type="domain" description="BON" evidence="2">
    <location>
        <begin position="149"/>
        <end position="216"/>
    </location>
</feature>
<dbReference type="InterPro" id="IPR051686">
    <property type="entry name" value="Lipoprotein_DolP"/>
</dbReference>
<accession>A0ABU9Y1A1</accession>
<dbReference type="EMBL" id="JBDIME010000004">
    <property type="protein sequence ID" value="MEN2789542.1"/>
    <property type="molecule type" value="Genomic_DNA"/>
</dbReference>
<dbReference type="SMART" id="SM00749">
    <property type="entry name" value="BON"/>
    <property type="match status" value="3"/>
</dbReference>
<evidence type="ECO:0000256" key="1">
    <source>
        <dbReference type="ARBA" id="ARBA00022729"/>
    </source>
</evidence>
<evidence type="ECO:0000313" key="3">
    <source>
        <dbReference type="EMBL" id="MEN2789542.1"/>
    </source>
</evidence>
<dbReference type="PROSITE" id="PS50914">
    <property type="entry name" value="BON"/>
    <property type="match status" value="3"/>
</dbReference>
<gene>
    <name evidence="3" type="ORF">ABC974_07895</name>
</gene>
<name>A0ABU9Y1A1_9SPHN</name>
<keyword evidence="4" id="KW-1185">Reference proteome</keyword>
<keyword evidence="1" id="KW-0732">Signal</keyword>
<evidence type="ECO:0000313" key="4">
    <source>
        <dbReference type="Proteomes" id="UP001419910"/>
    </source>
</evidence>
<dbReference type="Proteomes" id="UP001419910">
    <property type="component" value="Unassembled WGS sequence"/>
</dbReference>
<dbReference type="Pfam" id="PF04972">
    <property type="entry name" value="BON"/>
    <property type="match status" value="3"/>
</dbReference>
<dbReference type="PANTHER" id="PTHR34606:SF4">
    <property type="entry name" value="OUTER MEMBRANE LIPOPROTEIN DOLP"/>
    <property type="match status" value="1"/>
</dbReference>
<dbReference type="InterPro" id="IPR014004">
    <property type="entry name" value="Transpt-assoc_nodulatn_dom_bac"/>
</dbReference>
<proteinExistence type="predicted"/>
<dbReference type="InterPro" id="IPR007055">
    <property type="entry name" value="BON_dom"/>
</dbReference>
<sequence length="216" mass="23681">MKTDSELQRDVLDELEFEPQVDHAHIGVTAKSGVITLTGFVPNYMQKIAAEHAAARVKGVRAIAEEIEVRLANDPKTSDPEIAERIVQVFRWDVSVPDDRIQVRVEHGWVTLSGEVDWNYQKKAAQAAAGKITGVKGINNRIEVRAEPSPSDVRERIMAAIKRSSAIDASGIDVTVSGHTVKLSGEVHGWNERRVAEQAAWAAPGVTKVEDDIVFA</sequence>
<protein>
    <submittedName>
        <fullName evidence="3">BON domain-containing protein</fullName>
    </submittedName>
</protein>
<feature type="domain" description="BON" evidence="2">
    <location>
        <begin position="78"/>
        <end position="146"/>
    </location>
</feature>
<comment type="caution">
    <text evidence="3">The sequence shown here is derived from an EMBL/GenBank/DDBJ whole genome shotgun (WGS) entry which is preliminary data.</text>
</comment>
<reference evidence="3 4" key="1">
    <citation type="submission" date="2024-05" db="EMBL/GenBank/DDBJ databases">
        <authorList>
            <person name="Liu Q."/>
            <person name="Xin Y.-H."/>
        </authorList>
    </citation>
    <scope>NUCLEOTIDE SEQUENCE [LARGE SCALE GENOMIC DNA]</scope>
    <source>
        <strain evidence="3 4">CGMCC 1.10181</strain>
    </source>
</reference>
<dbReference type="Gene3D" id="3.30.1340.30">
    <property type="match status" value="3"/>
</dbReference>
<feature type="domain" description="BON" evidence="2">
    <location>
        <begin position="3"/>
        <end position="71"/>
    </location>
</feature>
<organism evidence="3 4">
    <name type="scientific">Sphingomonas oligophenolica</name>
    <dbReference type="NCBI Taxonomy" id="301154"/>
    <lineage>
        <taxon>Bacteria</taxon>
        <taxon>Pseudomonadati</taxon>
        <taxon>Pseudomonadota</taxon>
        <taxon>Alphaproteobacteria</taxon>
        <taxon>Sphingomonadales</taxon>
        <taxon>Sphingomonadaceae</taxon>
        <taxon>Sphingomonas</taxon>
    </lineage>
</organism>
<dbReference type="RefSeq" id="WP_343887159.1">
    <property type="nucleotide sequence ID" value="NZ_BAAAEH010000002.1"/>
</dbReference>
<evidence type="ECO:0000259" key="2">
    <source>
        <dbReference type="PROSITE" id="PS50914"/>
    </source>
</evidence>